<accession>A0AAV2J828</accession>
<dbReference type="Proteomes" id="UP001497482">
    <property type="component" value="Chromosome 11"/>
</dbReference>
<gene>
    <name evidence="1" type="ORF">KC01_LOCUS5499</name>
</gene>
<reference evidence="1 2" key="1">
    <citation type="submission" date="2024-04" db="EMBL/GenBank/DDBJ databases">
        <authorList>
            <person name="Waldvogel A.-M."/>
            <person name="Schoenle A."/>
        </authorList>
    </citation>
    <scope>NUCLEOTIDE SEQUENCE [LARGE SCALE GENOMIC DNA]</scope>
</reference>
<organism evidence="1 2">
    <name type="scientific">Knipowitschia caucasica</name>
    <name type="common">Caucasian dwarf goby</name>
    <name type="synonym">Pomatoschistus caucasicus</name>
    <dbReference type="NCBI Taxonomy" id="637954"/>
    <lineage>
        <taxon>Eukaryota</taxon>
        <taxon>Metazoa</taxon>
        <taxon>Chordata</taxon>
        <taxon>Craniata</taxon>
        <taxon>Vertebrata</taxon>
        <taxon>Euteleostomi</taxon>
        <taxon>Actinopterygii</taxon>
        <taxon>Neopterygii</taxon>
        <taxon>Teleostei</taxon>
        <taxon>Neoteleostei</taxon>
        <taxon>Acanthomorphata</taxon>
        <taxon>Gobiaria</taxon>
        <taxon>Gobiiformes</taxon>
        <taxon>Gobioidei</taxon>
        <taxon>Gobiidae</taxon>
        <taxon>Gobiinae</taxon>
        <taxon>Knipowitschia</taxon>
    </lineage>
</organism>
<dbReference type="EMBL" id="OZ035833">
    <property type="protein sequence ID" value="CAL1573632.1"/>
    <property type="molecule type" value="Genomic_DNA"/>
</dbReference>
<name>A0AAV2J828_KNICA</name>
<sequence>MSQGRTDWVRDRTKAPGYHCTTCWVEHVLVVRTLYIGLLSYSSYSQMTEDLSVAGALRFGTTEITEGTGSSLPALPFVCGVYLSPSVRRHMADQCVRRGYCGSLSLLYGQSVVSGEKASQCPRTVPKAPFIMNSKVWRERVWPESTWHQKTAAFLMSVANLRCQSVLMLHGHIRGHIGTGRTGNIQISSTTFLQRWACREWVS</sequence>
<dbReference type="AlphaFoldDB" id="A0AAV2J828"/>
<evidence type="ECO:0000313" key="1">
    <source>
        <dbReference type="EMBL" id="CAL1573632.1"/>
    </source>
</evidence>
<proteinExistence type="predicted"/>
<keyword evidence="2" id="KW-1185">Reference proteome</keyword>
<evidence type="ECO:0000313" key="2">
    <source>
        <dbReference type="Proteomes" id="UP001497482"/>
    </source>
</evidence>
<protein>
    <submittedName>
        <fullName evidence="1">Uncharacterized protein</fullName>
    </submittedName>
</protein>